<sequence>MAVRLDELAVPVIAAPMAGGASTPELVAAVNGAGGLGFLAAGYRSADAMAEQIDRARELTDRPFGVNLFVPTTPAAPGDAAAVAAYRERLRPEAERHGVVLPEEIGPDRDDWDAKIAALLAGPVPVVSYTFGLPAAEEARALRAAGTVQVGTVTTPEEARRAEAAGMDALCVQGPEAGGHRATHGVADRPGDVPLLELLAAVRAVTGLPLVAAGGLADGPAVAAALRAGAVAVQLGTALLRADEAGTSAAHRAALTEFEATAVTRAFTGRPARGLRNAFIDRYGSFAPAAYPEVHHLTQPLRAAATRRGDTAAMHLWAGTGHRAARGGPAAELVARLWGEARAAGR</sequence>
<keyword evidence="7 10" id="KW-0503">Monooxygenase</keyword>
<keyword evidence="5" id="KW-0288">FMN</keyword>
<keyword evidence="6" id="KW-0560">Oxidoreductase</keyword>
<dbReference type="InterPro" id="IPR004136">
    <property type="entry name" value="NMO"/>
</dbReference>
<keyword evidence="3" id="KW-0216">Detoxification</keyword>
<comment type="cofactor">
    <cofactor evidence="1">
        <name>FMN</name>
        <dbReference type="ChEBI" id="CHEBI:58210"/>
    </cofactor>
</comment>
<proteinExistence type="inferred from homology"/>
<gene>
    <name evidence="10" type="ORF">ACFP3U_07100</name>
</gene>
<evidence type="ECO:0000256" key="3">
    <source>
        <dbReference type="ARBA" id="ARBA00022575"/>
    </source>
</evidence>
<comment type="catalytic activity">
    <reaction evidence="9">
        <text>3 propionate 3-nitronate + 3 O2 + H2O = 3 3-oxopropanoate + 2 nitrate + nitrite + H2O2 + 3 H(+)</text>
        <dbReference type="Rhea" id="RHEA:57332"/>
        <dbReference type="ChEBI" id="CHEBI:15377"/>
        <dbReference type="ChEBI" id="CHEBI:15378"/>
        <dbReference type="ChEBI" id="CHEBI:15379"/>
        <dbReference type="ChEBI" id="CHEBI:16240"/>
        <dbReference type="ChEBI" id="CHEBI:16301"/>
        <dbReference type="ChEBI" id="CHEBI:17632"/>
        <dbReference type="ChEBI" id="CHEBI:33190"/>
        <dbReference type="ChEBI" id="CHEBI:136067"/>
    </reaction>
</comment>
<evidence type="ECO:0000256" key="4">
    <source>
        <dbReference type="ARBA" id="ARBA00022630"/>
    </source>
</evidence>
<evidence type="ECO:0000256" key="6">
    <source>
        <dbReference type="ARBA" id="ARBA00023002"/>
    </source>
</evidence>
<dbReference type="RefSeq" id="WP_380224378.1">
    <property type="nucleotide sequence ID" value="NZ_JBHSOF010000006.1"/>
</dbReference>
<protein>
    <recommendedName>
        <fullName evidence="8">Propionate 3-nitronate monooxygenase</fullName>
    </recommendedName>
</protein>
<dbReference type="GO" id="GO:0004497">
    <property type="term" value="F:monooxygenase activity"/>
    <property type="evidence" value="ECO:0007669"/>
    <property type="project" value="UniProtKB-KW"/>
</dbReference>
<keyword evidence="11" id="KW-1185">Reference proteome</keyword>
<dbReference type="PANTHER" id="PTHR42747">
    <property type="entry name" value="NITRONATE MONOOXYGENASE-RELATED"/>
    <property type="match status" value="1"/>
</dbReference>
<organism evidence="10 11">
    <name type="scientific">Kitasatospora misakiensis</name>
    <dbReference type="NCBI Taxonomy" id="67330"/>
    <lineage>
        <taxon>Bacteria</taxon>
        <taxon>Bacillati</taxon>
        <taxon>Actinomycetota</taxon>
        <taxon>Actinomycetes</taxon>
        <taxon>Kitasatosporales</taxon>
        <taxon>Streptomycetaceae</taxon>
        <taxon>Kitasatospora</taxon>
    </lineage>
</organism>
<evidence type="ECO:0000256" key="5">
    <source>
        <dbReference type="ARBA" id="ARBA00022643"/>
    </source>
</evidence>
<reference evidence="11" key="1">
    <citation type="journal article" date="2019" name="Int. J. Syst. Evol. Microbiol.">
        <title>The Global Catalogue of Microorganisms (GCM) 10K type strain sequencing project: providing services to taxonomists for standard genome sequencing and annotation.</title>
        <authorList>
            <consortium name="The Broad Institute Genomics Platform"/>
            <consortium name="The Broad Institute Genome Sequencing Center for Infectious Disease"/>
            <person name="Wu L."/>
            <person name="Ma J."/>
        </authorList>
    </citation>
    <scope>NUCLEOTIDE SEQUENCE [LARGE SCALE GENOMIC DNA]</scope>
    <source>
        <strain evidence="11">CGMCC 4.1437</strain>
    </source>
</reference>
<dbReference type="EMBL" id="JBHSOF010000006">
    <property type="protein sequence ID" value="MFC5662751.1"/>
    <property type="molecule type" value="Genomic_DNA"/>
</dbReference>
<evidence type="ECO:0000256" key="7">
    <source>
        <dbReference type="ARBA" id="ARBA00023033"/>
    </source>
</evidence>
<evidence type="ECO:0000256" key="1">
    <source>
        <dbReference type="ARBA" id="ARBA00001917"/>
    </source>
</evidence>
<dbReference type="PANTHER" id="PTHR42747:SF3">
    <property type="entry name" value="NITRONATE MONOOXYGENASE-RELATED"/>
    <property type="match status" value="1"/>
</dbReference>
<evidence type="ECO:0000256" key="2">
    <source>
        <dbReference type="ARBA" id="ARBA00009881"/>
    </source>
</evidence>
<comment type="caution">
    <text evidence="10">The sequence shown here is derived from an EMBL/GenBank/DDBJ whole genome shotgun (WGS) entry which is preliminary data.</text>
</comment>
<dbReference type="Proteomes" id="UP001595975">
    <property type="component" value="Unassembled WGS sequence"/>
</dbReference>
<keyword evidence="4" id="KW-0285">Flavoprotein</keyword>
<comment type="similarity">
    <text evidence="2">Belongs to the nitronate monooxygenase family. NMO class I subfamily.</text>
</comment>
<dbReference type="Gene3D" id="3.20.20.70">
    <property type="entry name" value="Aldolase class I"/>
    <property type="match status" value="1"/>
</dbReference>
<accession>A0ABW0WWY2</accession>
<evidence type="ECO:0000256" key="9">
    <source>
        <dbReference type="ARBA" id="ARBA00049401"/>
    </source>
</evidence>
<name>A0ABW0WWY2_9ACTN</name>
<dbReference type="SUPFAM" id="SSF51412">
    <property type="entry name" value="Inosine monophosphate dehydrogenase (IMPDH)"/>
    <property type="match status" value="1"/>
</dbReference>
<dbReference type="InterPro" id="IPR013785">
    <property type="entry name" value="Aldolase_TIM"/>
</dbReference>
<evidence type="ECO:0000313" key="10">
    <source>
        <dbReference type="EMBL" id="MFC5662751.1"/>
    </source>
</evidence>
<dbReference type="CDD" id="cd04730">
    <property type="entry name" value="NPD_like"/>
    <property type="match status" value="1"/>
</dbReference>
<evidence type="ECO:0000313" key="11">
    <source>
        <dbReference type="Proteomes" id="UP001595975"/>
    </source>
</evidence>
<evidence type="ECO:0000256" key="8">
    <source>
        <dbReference type="ARBA" id="ARBA00031155"/>
    </source>
</evidence>
<dbReference type="Pfam" id="PF03060">
    <property type="entry name" value="NMO"/>
    <property type="match status" value="1"/>
</dbReference>